<reference evidence="1" key="1">
    <citation type="submission" date="2014-11" db="EMBL/GenBank/DDBJ databases">
        <authorList>
            <person name="Amaro Gonzalez C."/>
        </authorList>
    </citation>
    <scope>NUCLEOTIDE SEQUENCE</scope>
</reference>
<name>A0A0E9XP39_ANGAN</name>
<proteinExistence type="predicted"/>
<accession>A0A0E9XP39</accession>
<organism evidence="1">
    <name type="scientific">Anguilla anguilla</name>
    <name type="common">European freshwater eel</name>
    <name type="synonym">Muraena anguilla</name>
    <dbReference type="NCBI Taxonomy" id="7936"/>
    <lineage>
        <taxon>Eukaryota</taxon>
        <taxon>Metazoa</taxon>
        <taxon>Chordata</taxon>
        <taxon>Craniata</taxon>
        <taxon>Vertebrata</taxon>
        <taxon>Euteleostomi</taxon>
        <taxon>Actinopterygii</taxon>
        <taxon>Neopterygii</taxon>
        <taxon>Teleostei</taxon>
        <taxon>Anguilliformes</taxon>
        <taxon>Anguillidae</taxon>
        <taxon>Anguilla</taxon>
    </lineage>
</organism>
<reference evidence="1" key="2">
    <citation type="journal article" date="2015" name="Fish Shellfish Immunol.">
        <title>Early steps in the European eel (Anguilla anguilla)-Vibrio vulnificus interaction in the gills: Role of the RtxA13 toxin.</title>
        <authorList>
            <person name="Callol A."/>
            <person name="Pajuelo D."/>
            <person name="Ebbesson L."/>
            <person name="Teles M."/>
            <person name="MacKenzie S."/>
            <person name="Amaro C."/>
        </authorList>
    </citation>
    <scope>NUCLEOTIDE SEQUENCE</scope>
</reference>
<dbReference type="EMBL" id="GBXM01004183">
    <property type="protein sequence ID" value="JAI04395.1"/>
    <property type="molecule type" value="Transcribed_RNA"/>
</dbReference>
<protein>
    <submittedName>
        <fullName evidence="1">Uncharacterized protein</fullName>
    </submittedName>
</protein>
<sequence length="41" mass="4726">MCGHHLIMRFILAPEPCRDLSQVNSHLGHFLEPVLKFHLST</sequence>
<evidence type="ECO:0000313" key="1">
    <source>
        <dbReference type="EMBL" id="JAI04395.1"/>
    </source>
</evidence>
<dbReference type="AlphaFoldDB" id="A0A0E9XP39"/>